<gene>
    <name evidence="2" type="ORF">CPB84DRAFT_1691584</name>
</gene>
<protein>
    <submittedName>
        <fullName evidence="2">Uncharacterized protein</fullName>
    </submittedName>
</protein>
<keyword evidence="3" id="KW-1185">Reference proteome</keyword>
<comment type="caution">
    <text evidence="2">The sequence shown here is derived from an EMBL/GenBank/DDBJ whole genome shotgun (WGS) entry which is preliminary data.</text>
</comment>
<sequence>MIAGLSKAVTLYLAPVLALTAIVLSLLAFLAPTLLLHDKVALLTVVPSTALLVEAGSSQAIDGPSVFIGVLGSCSRPNNAAGLTCTSASLSSQYNFTVLPSNAPDNLLSAPTASTPVFVAIAIAFSVLFFIAFTLISFRHKMGSKIAALLDRPLLPRASAWIGVFGFILGITSFLILRMWFGKAVQDFNNSIAAQGHQGPELIAAIGNAFTMVWVAYAFYAVPIISSLTKLNVTSAKQI</sequence>
<keyword evidence="1" id="KW-0812">Transmembrane</keyword>
<reference evidence="2" key="1">
    <citation type="submission" date="2020-11" db="EMBL/GenBank/DDBJ databases">
        <authorList>
            <consortium name="DOE Joint Genome Institute"/>
            <person name="Ahrendt S."/>
            <person name="Riley R."/>
            <person name="Andreopoulos W."/>
            <person name="LaButti K."/>
            <person name="Pangilinan J."/>
            <person name="Ruiz-duenas F.J."/>
            <person name="Barrasa J.M."/>
            <person name="Sanchez-Garcia M."/>
            <person name="Camarero S."/>
            <person name="Miyauchi S."/>
            <person name="Serrano A."/>
            <person name="Linde D."/>
            <person name="Babiker R."/>
            <person name="Drula E."/>
            <person name="Ayuso-Fernandez I."/>
            <person name="Pacheco R."/>
            <person name="Padilla G."/>
            <person name="Ferreira P."/>
            <person name="Barriuso J."/>
            <person name="Kellner H."/>
            <person name="Castanera R."/>
            <person name="Alfaro M."/>
            <person name="Ramirez L."/>
            <person name="Pisabarro A.G."/>
            <person name="Kuo A."/>
            <person name="Tritt A."/>
            <person name="Lipzen A."/>
            <person name="He G."/>
            <person name="Yan M."/>
            <person name="Ng V."/>
            <person name="Cullen D."/>
            <person name="Martin F."/>
            <person name="Rosso M.-N."/>
            <person name="Henrissat B."/>
            <person name="Hibbett D."/>
            <person name="Martinez A.T."/>
            <person name="Grigoriev I.V."/>
        </authorList>
    </citation>
    <scope>NUCLEOTIDE SEQUENCE</scope>
    <source>
        <strain evidence="2">AH 44721</strain>
    </source>
</reference>
<feature type="transmembrane region" description="Helical" evidence="1">
    <location>
        <begin position="159"/>
        <end position="182"/>
    </location>
</feature>
<evidence type="ECO:0000256" key="1">
    <source>
        <dbReference type="SAM" id="Phobius"/>
    </source>
</evidence>
<feature type="transmembrane region" description="Helical" evidence="1">
    <location>
        <begin position="117"/>
        <end position="138"/>
    </location>
</feature>
<proteinExistence type="predicted"/>
<keyword evidence="1" id="KW-1133">Transmembrane helix</keyword>
<evidence type="ECO:0000313" key="2">
    <source>
        <dbReference type="EMBL" id="KAF8872146.1"/>
    </source>
</evidence>
<feature type="transmembrane region" description="Helical" evidence="1">
    <location>
        <begin position="12"/>
        <end position="35"/>
    </location>
</feature>
<dbReference type="EMBL" id="JADNYJ010000277">
    <property type="protein sequence ID" value="KAF8872146.1"/>
    <property type="molecule type" value="Genomic_DNA"/>
</dbReference>
<accession>A0A9P5TEZ3</accession>
<name>A0A9P5TEZ3_GYMJU</name>
<keyword evidence="1" id="KW-0472">Membrane</keyword>
<dbReference type="AlphaFoldDB" id="A0A9P5TEZ3"/>
<dbReference type="OrthoDB" id="2575000at2759"/>
<dbReference type="Proteomes" id="UP000724874">
    <property type="component" value="Unassembled WGS sequence"/>
</dbReference>
<feature type="transmembrane region" description="Helical" evidence="1">
    <location>
        <begin position="202"/>
        <end position="222"/>
    </location>
</feature>
<evidence type="ECO:0000313" key="3">
    <source>
        <dbReference type="Proteomes" id="UP000724874"/>
    </source>
</evidence>
<organism evidence="2 3">
    <name type="scientific">Gymnopilus junonius</name>
    <name type="common">Spectacular rustgill mushroom</name>
    <name type="synonym">Gymnopilus spectabilis subsp. junonius</name>
    <dbReference type="NCBI Taxonomy" id="109634"/>
    <lineage>
        <taxon>Eukaryota</taxon>
        <taxon>Fungi</taxon>
        <taxon>Dikarya</taxon>
        <taxon>Basidiomycota</taxon>
        <taxon>Agaricomycotina</taxon>
        <taxon>Agaricomycetes</taxon>
        <taxon>Agaricomycetidae</taxon>
        <taxon>Agaricales</taxon>
        <taxon>Agaricineae</taxon>
        <taxon>Hymenogastraceae</taxon>
        <taxon>Gymnopilus</taxon>
    </lineage>
</organism>